<feature type="region of interest" description="Disordered" evidence="1">
    <location>
        <begin position="1"/>
        <end position="41"/>
    </location>
</feature>
<reference evidence="3 4" key="1">
    <citation type="submission" date="2018-02" db="EMBL/GenBank/DDBJ databases">
        <title>Genomic analysis of the strain RR4-38 isolated from a seawater recirculating aquaculture system.</title>
        <authorList>
            <person name="Kim Y.-S."/>
            <person name="Jang Y.H."/>
            <person name="Kim K.-H."/>
        </authorList>
    </citation>
    <scope>NUCLEOTIDE SEQUENCE [LARGE SCALE GENOMIC DNA]</scope>
    <source>
        <strain evidence="3 4">RR4-38</strain>
    </source>
</reference>
<gene>
    <name evidence="3" type="ORF">C5O00_00070</name>
</gene>
<feature type="region of interest" description="Disordered" evidence="1">
    <location>
        <begin position="263"/>
        <end position="292"/>
    </location>
</feature>
<evidence type="ECO:0000259" key="2">
    <source>
        <dbReference type="Pfam" id="PF13699"/>
    </source>
</evidence>
<organism evidence="3 4">
    <name type="scientific">Pukyongia salina</name>
    <dbReference type="NCBI Taxonomy" id="2094025"/>
    <lineage>
        <taxon>Bacteria</taxon>
        <taxon>Pseudomonadati</taxon>
        <taxon>Bacteroidota</taxon>
        <taxon>Flavobacteriia</taxon>
        <taxon>Flavobacteriales</taxon>
        <taxon>Flavobacteriaceae</taxon>
        <taxon>Pukyongia</taxon>
    </lineage>
</organism>
<dbReference type="Pfam" id="PF13699">
    <property type="entry name" value="eCIS_core"/>
    <property type="match status" value="1"/>
</dbReference>
<feature type="compositionally biased region" description="Basic residues" evidence="1">
    <location>
        <begin position="265"/>
        <end position="275"/>
    </location>
</feature>
<evidence type="ECO:0000313" key="3">
    <source>
        <dbReference type="EMBL" id="AVI49643.1"/>
    </source>
</evidence>
<proteinExistence type="predicted"/>
<dbReference type="Proteomes" id="UP000238442">
    <property type="component" value="Chromosome"/>
</dbReference>
<sequence>MSGKESQSKKNHSLNTSRDKLQHSQNVHFNDKRPEAVVQQKTQQMADQFTNGLIDPIQKKKNKTGLPDKLKSGIENLSGHSMDDVKVHYNSSKPTQLNAHAYAQGTNIHVASGQEKHLPHEAWHVAQQKQGRVKPTKQLKSGVAINDDKGLEKEADVMGARAKTYYPNTNSTKDQQKDVKSTIQKKTNTLIQRQLKIGKLRLDKVNLKSPGLEKALNEKGVTNVKLVVALLNDRAENKKGSFNSWDAAIQWALKRIKLIEERQKTKARKSKKGSKSIRSSGSSETELEEKEMDSAIVTPKKKKVKFPVFRPNKTHIDFDAGENEANKKEITEQLRVHFEGELEPTQDLVETVLKLLLQIPAAKGSEANEKSSKGHISQEPKILAQIKIVVFNFETIRLKKKFGKSKVRKVKDHLNFKATEKGDTHGTQEQ</sequence>
<feature type="domain" description="eCIS core" evidence="2">
    <location>
        <begin position="66"/>
        <end position="131"/>
    </location>
</feature>
<dbReference type="OrthoDB" id="292792at2"/>
<feature type="region of interest" description="Disordered" evidence="1">
    <location>
        <begin position="51"/>
        <end position="70"/>
    </location>
</feature>
<dbReference type="AlphaFoldDB" id="A0A2S0HTZ6"/>
<dbReference type="EMBL" id="CP027062">
    <property type="protein sequence ID" value="AVI49643.1"/>
    <property type="molecule type" value="Genomic_DNA"/>
</dbReference>
<dbReference type="InterPro" id="IPR025295">
    <property type="entry name" value="eCIS_core_dom"/>
</dbReference>
<evidence type="ECO:0000313" key="4">
    <source>
        <dbReference type="Proteomes" id="UP000238442"/>
    </source>
</evidence>
<dbReference type="KEGG" id="aue:C5O00_00070"/>
<keyword evidence="4" id="KW-1185">Reference proteome</keyword>
<protein>
    <recommendedName>
        <fullName evidence="2">eCIS core domain-containing protein</fullName>
    </recommendedName>
</protein>
<name>A0A2S0HTZ6_9FLAO</name>
<accession>A0A2S0HTZ6</accession>
<evidence type="ECO:0000256" key="1">
    <source>
        <dbReference type="SAM" id="MobiDB-lite"/>
    </source>
</evidence>